<dbReference type="HOGENOM" id="CLU_819350_0_0_1"/>
<gene>
    <name evidence="3" type="primary">TBLA0F00460</name>
    <name evidence="3" type="ORF">TBLA_0F00460</name>
</gene>
<dbReference type="AlphaFoldDB" id="I2H5D8"/>
<dbReference type="InParanoid" id="I2H5D8"/>
<proteinExistence type="predicted"/>
<dbReference type="GeneID" id="14496691"/>
<sequence>MSLTEEPRIVSNPIDLQPLSLVKKQNELGHSSGSNSTRRPPPALPRKKSSLQLKNGIHIPIQPQSTPTKDHSSNGIDGIFNNSNNNSNIPTPVKSNNVSNTPGMGPSTVDQELLYKLAEKKRQIFELKQNLSNAEIELKEIEKQLSISQNSTLADFTNKPWLQNAQKTFNEIKTKKSISNFFNNMNSSTDNLTGNNNRPPKVPPKRTDIVSNTVNNNNKNNSIFRENSNVSNNSSSSNDSGNNTRSINNNSNRNSTLGSFNFKSIMNKINEYTKMDQADEEDFDKLQDKDIDKLYKNQRLAMDSDEEEEDLFGSESDLDPNDSSLLEDMDNIPESIFRR</sequence>
<reference evidence="3 4" key="1">
    <citation type="journal article" date="2011" name="Proc. Natl. Acad. Sci. U.S.A.">
        <title>Evolutionary erosion of yeast sex chromosomes by mating-type switching accidents.</title>
        <authorList>
            <person name="Gordon J.L."/>
            <person name="Armisen D."/>
            <person name="Proux-Wera E."/>
            <person name="Oheigeartaigh S.S."/>
            <person name="Byrne K.P."/>
            <person name="Wolfe K.H."/>
        </authorList>
    </citation>
    <scope>NUCLEOTIDE SEQUENCE [LARGE SCALE GENOMIC DNA]</scope>
    <source>
        <strain evidence="4">ATCC 34711 / CBS 6284 / DSM 70876 / NBRC 10599 / NRRL Y-10934 / UCD 77-7</strain>
    </source>
</reference>
<dbReference type="OMA" id="LPPRNTM"/>
<feature type="compositionally biased region" description="Acidic residues" evidence="2">
    <location>
        <begin position="303"/>
        <end position="331"/>
    </location>
</feature>
<dbReference type="eggNOG" id="ENOG502S3WS">
    <property type="taxonomic scope" value="Eukaryota"/>
</dbReference>
<name>I2H5D8_HENB6</name>
<evidence type="ECO:0000313" key="3">
    <source>
        <dbReference type="EMBL" id="CCH61590.1"/>
    </source>
</evidence>
<dbReference type="FunCoup" id="I2H5D8">
    <property type="interactions" value="24"/>
</dbReference>
<feature type="compositionally biased region" description="Low complexity" evidence="2">
    <location>
        <begin position="73"/>
        <end position="89"/>
    </location>
</feature>
<feature type="compositionally biased region" description="Polar residues" evidence="2">
    <location>
        <begin position="28"/>
        <end position="38"/>
    </location>
</feature>
<dbReference type="OrthoDB" id="4061731at2759"/>
<dbReference type="KEGG" id="tbl:TBLA_0F00460"/>
<feature type="region of interest" description="Disordered" evidence="2">
    <location>
        <begin position="297"/>
        <end position="339"/>
    </location>
</feature>
<feature type="region of interest" description="Disordered" evidence="2">
    <location>
        <begin position="1"/>
        <end position="105"/>
    </location>
</feature>
<dbReference type="RefSeq" id="XP_004181109.1">
    <property type="nucleotide sequence ID" value="XM_004181061.1"/>
</dbReference>
<evidence type="ECO:0000313" key="4">
    <source>
        <dbReference type="Proteomes" id="UP000002866"/>
    </source>
</evidence>
<feature type="coiled-coil region" evidence="1">
    <location>
        <begin position="117"/>
        <end position="151"/>
    </location>
</feature>
<feature type="compositionally biased region" description="Polar residues" evidence="2">
    <location>
        <begin position="93"/>
        <end position="102"/>
    </location>
</feature>
<feature type="region of interest" description="Disordered" evidence="2">
    <location>
        <begin position="185"/>
        <end position="259"/>
    </location>
</feature>
<keyword evidence="1" id="KW-0175">Coiled coil</keyword>
<dbReference type="Proteomes" id="UP000002866">
    <property type="component" value="Chromosome 6"/>
</dbReference>
<evidence type="ECO:0000256" key="2">
    <source>
        <dbReference type="SAM" id="MobiDB-lite"/>
    </source>
</evidence>
<keyword evidence="4" id="KW-1185">Reference proteome</keyword>
<dbReference type="EMBL" id="HE806321">
    <property type="protein sequence ID" value="CCH61590.1"/>
    <property type="molecule type" value="Genomic_DNA"/>
</dbReference>
<feature type="compositionally biased region" description="Low complexity" evidence="2">
    <location>
        <begin position="211"/>
        <end position="259"/>
    </location>
</feature>
<protein>
    <submittedName>
        <fullName evidence="3">Uncharacterized protein</fullName>
    </submittedName>
</protein>
<organism evidence="3 4">
    <name type="scientific">Henningerozyma blattae (strain ATCC 34711 / CBS 6284 / DSM 70876 / NBRC 10599 / NRRL Y-10934 / UCD 77-7)</name>
    <name type="common">Yeast</name>
    <name type="synonym">Tetrapisispora blattae</name>
    <dbReference type="NCBI Taxonomy" id="1071380"/>
    <lineage>
        <taxon>Eukaryota</taxon>
        <taxon>Fungi</taxon>
        <taxon>Dikarya</taxon>
        <taxon>Ascomycota</taxon>
        <taxon>Saccharomycotina</taxon>
        <taxon>Saccharomycetes</taxon>
        <taxon>Saccharomycetales</taxon>
        <taxon>Saccharomycetaceae</taxon>
        <taxon>Henningerozyma</taxon>
    </lineage>
</organism>
<accession>I2H5D8</accession>
<evidence type="ECO:0000256" key="1">
    <source>
        <dbReference type="SAM" id="Coils"/>
    </source>
</evidence>